<feature type="compositionally biased region" description="Basic residues" evidence="1">
    <location>
        <begin position="1"/>
        <end position="10"/>
    </location>
</feature>
<dbReference type="InterPro" id="IPR032675">
    <property type="entry name" value="LRR_dom_sf"/>
</dbReference>
<sequence length="529" mass="57723">MSHPYNKHRGGCAGGRRIYDHGGNSDRAHGGHWNNQLASRAKGPVIQNKQHPNQQRANNAGGGSGGCSTQLSSVMSTLLNLLFQKSSNTIFDAQSGTLNLSKFGENPDLKDVQKSVDFNSVAFCKSLVSVVKANIGDALRIIVLNDNNVRKAVPFFSALSEAGIHGGVTAISATGNGLTDFGFLAPLKGYDNLGELLLEGNPVTQRDDYRPRVLRSLPNLMMLDGQVIDRALLRLPNPVPATLNEMQVGVLRFLEASLFATTAAGNYDTLVNVYSPNAVVSVSRSDEPLPSYLPMDAKHNCGSLNSATRSAIASDFAYLRKRVPWRNLHNDVHSLRNVSLGRAKASLTLKEIGGGEKCLSVSHELNSNANVIFLSQNMSVPICVVTLHGRIFWHWCPKASVAMEATARNEVPFFSCCFDRTLSLVLDTSGSSWSVHNDMIFLRPDHKLFLEDGSFSPTIFFANESQRVETMRRRYLQQATHDVMRIIVENTVSDADMQAFVTGHLATLPADRVQAALASSELMASIIKQ</sequence>
<feature type="region of interest" description="Disordered" evidence="1">
    <location>
        <begin position="1"/>
        <end position="35"/>
    </location>
</feature>
<dbReference type="GO" id="GO:0003723">
    <property type="term" value="F:RNA binding"/>
    <property type="evidence" value="ECO:0007669"/>
    <property type="project" value="TreeGrafter"/>
</dbReference>
<dbReference type="SUPFAM" id="SSF52058">
    <property type="entry name" value="L domain-like"/>
    <property type="match status" value="1"/>
</dbReference>
<dbReference type="Gene3D" id="3.80.10.10">
    <property type="entry name" value="Ribonuclease Inhibitor"/>
    <property type="match status" value="1"/>
</dbReference>
<gene>
    <name evidence="3" type="ORF">TVY486_1102320</name>
</gene>
<dbReference type="GO" id="GO:0005634">
    <property type="term" value="C:nucleus"/>
    <property type="evidence" value="ECO:0007669"/>
    <property type="project" value="TreeGrafter"/>
</dbReference>
<proteinExistence type="predicted"/>
<dbReference type="GO" id="GO:0016973">
    <property type="term" value="P:poly(A)+ mRNA export from nucleus"/>
    <property type="evidence" value="ECO:0007669"/>
    <property type="project" value="TreeGrafter"/>
</dbReference>
<dbReference type="Pfam" id="PF23056">
    <property type="entry name" value="NTF2_MEX67"/>
    <property type="match status" value="1"/>
</dbReference>
<protein>
    <recommendedName>
        <fullName evidence="2">MEX67-like NTF2-like domain-containing protein</fullName>
    </recommendedName>
</protein>
<dbReference type="InterPro" id="IPR057127">
    <property type="entry name" value="NTF2_MEX67"/>
</dbReference>
<dbReference type="PANTHER" id="PTHR10662:SF22">
    <property type="entry name" value="NUCLEAR RNA EXPORT FACTOR 1"/>
    <property type="match status" value="1"/>
</dbReference>
<dbReference type="AlphaFoldDB" id="G0UAB4"/>
<dbReference type="VEuPathDB" id="TriTrypDB:TvY486_1102320"/>
<dbReference type="InterPro" id="IPR030217">
    <property type="entry name" value="NXF_fam"/>
</dbReference>
<feature type="compositionally biased region" description="Basic and acidic residues" evidence="1">
    <location>
        <begin position="17"/>
        <end position="29"/>
    </location>
</feature>
<evidence type="ECO:0000259" key="2">
    <source>
        <dbReference type="Pfam" id="PF23056"/>
    </source>
</evidence>
<dbReference type="PANTHER" id="PTHR10662">
    <property type="entry name" value="NUCLEAR RNA EXPORT FACTOR"/>
    <property type="match status" value="1"/>
</dbReference>
<organism evidence="3">
    <name type="scientific">Trypanosoma vivax (strain Y486)</name>
    <dbReference type="NCBI Taxonomy" id="1055687"/>
    <lineage>
        <taxon>Eukaryota</taxon>
        <taxon>Discoba</taxon>
        <taxon>Euglenozoa</taxon>
        <taxon>Kinetoplastea</taxon>
        <taxon>Metakinetoplastina</taxon>
        <taxon>Trypanosomatida</taxon>
        <taxon>Trypanosomatidae</taxon>
        <taxon>Trypanosoma</taxon>
        <taxon>Duttonella</taxon>
    </lineage>
</organism>
<evidence type="ECO:0000256" key="1">
    <source>
        <dbReference type="SAM" id="MobiDB-lite"/>
    </source>
</evidence>
<reference evidence="3" key="1">
    <citation type="journal article" date="2012" name="Proc. Natl. Acad. Sci. U.S.A.">
        <title>Antigenic diversity is generated by distinct evolutionary mechanisms in African trypanosome species.</title>
        <authorList>
            <person name="Jackson A.P."/>
            <person name="Berry A."/>
            <person name="Aslett M."/>
            <person name="Allison H.C."/>
            <person name="Burton P."/>
            <person name="Vavrova-Anderson J."/>
            <person name="Brown R."/>
            <person name="Browne H."/>
            <person name="Corton N."/>
            <person name="Hauser H."/>
            <person name="Gamble J."/>
            <person name="Gilderthorp R."/>
            <person name="Marcello L."/>
            <person name="McQuillan J."/>
            <person name="Otto T.D."/>
            <person name="Quail M.A."/>
            <person name="Sanders M.J."/>
            <person name="van Tonder A."/>
            <person name="Ginger M.L."/>
            <person name="Field M.C."/>
            <person name="Barry J.D."/>
            <person name="Hertz-Fowler C."/>
            <person name="Berriman M."/>
        </authorList>
    </citation>
    <scope>NUCLEOTIDE SEQUENCE</scope>
    <source>
        <strain evidence="3">Y486</strain>
    </source>
</reference>
<feature type="domain" description="MEX67-like NTF2-like" evidence="2">
    <location>
        <begin position="244"/>
        <end position="444"/>
    </location>
</feature>
<dbReference type="EMBL" id="HE573027">
    <property type="protein sequence ID" value="CCC52747.1"/>
    <property type="molecule type" value="Genomic_DNA"/>
</dbReference>
<dbReference type="OMA" id="QKRVDYN"/>
<name>G0UAB4_TRYVY</name>
<evidence type="ECO:0000313" key="3">
    <source>
        <dbReference type="EMBL" id="CCC52747.1"/>
    </source>
</evidence>
<accession>G0UAB4</accession>